<evidence type="ECO:0000313" key="1">
    <source>
        <dbReference type="EMBL" id="GEY45632.1"/>
    </source>
</evidence>
<keyword evidence="1" id="KW-0548">Nucleotidyltransferase</keyword>
<keyword evidence="1" id="KW-0695">RNA-directed DNA polymerase</keyword>
<dbReference type="PANTHER" id="PTHR33116">
    <property type="entry name" value="REVERSE TRANSCRIPTASE ZINC-BINDING DOMAIN-CONTAINING PROTEIN-RELATED-RELATED"/>
    <property type="match status" value="1"/>
</dbReference>
<dbReference type="GO" id="GO:0003964">
    <property type="term" value="F:RNA-directed DNA polymerase activity"/>
    <property type="evidence" value="ECO:0007669"/>
    <property type="project" value="UniProtKB-KW"/>
</dbReference>
<organism evidence="1">
    <name type="scientific">Tanacetum cinerariifolium</name>
    <name type="common">Dalmatian daisy</name>
    <name type="synonym">Chrysanthemum cinerariifolium</name>
    <dbReference type="NCBI Taxonomy" id="118510"/>
    <lineage>
        <taxon>Eukaryota</taxon>
        <taxon>Viridiplantae</taxon>
        <taxon>Streptophyta</taxon>
        <taxon>Embryophyta</taxon>
        <taxon>Tracheophyta</taxon>
        <taxon>Spermatophyta</taxon>
        <taxon>Magnoliopsida</taxon>
        <taxon>eudicotyledons</taxon>
        <taxon>Gunneridae</taxon>
        <taxon>Pentapetalae</taxon>
        <taxon>asterids</taxon>
        <taxon>campanulids</taxon>
        <taxon>Asterales</taxon>
        <taxon>Asteraceae</taxon>
        <taxon>Asteroideae</taxon>
        <taxon>Anthemideae</taxon>
        <taxon>Anthemidinae</taxon>
        <taxon>Tanacetum</taxon>
    </lineage>
</organism>
<dbReference type="PANTHER" id="PTHR33116:SF79">
    <property type="entry name" value="REVERSE TRANSCRIPTASE DOMAIN, ZINC FINGER, CCHC-TYPE-RELATED"/>
    <property type="match status" value="1"/>
</dbReference>
<dbReference type="EMBL" id="BKCJ010180096">
    <property type="protein sequence ID" value="GEY45632.1"/>
    <property type="molecule type" value="Genomic_DNA"/>
</dbReference>
<proteinExistence type="predicted"/>
<dbReference type="AlphaFoldDB" id="A0A699HMM9"/>
<accession>A0A699HMM9</accession>
<protein>
    <submittedName>
        <fullName evidence="1">RNA-directed DNA polymerase, eukaryota, reverse transcriptase zinc-binding domain protein</fullName>
    </submittedName>
</protein>
<sequence>MKIEAGYANDDDRDSCIKFLQEVDRLDTFESFDLFQKAPVKWDIKCDKNSKNFHGLINSKAPGPDGFSFAFLKKYWDDIKVDILEYVYIFLNTGSLPHGSNSYFLTLIPKVSNPIFIKDFCPISPIGVHYNIIAKITNMQAKVIDKIVSYKKLAFIAGHQILDVPLILSDIVEWFKKKKKKLLIFKVYFEKAFDSARRSSLTFSFFLVLEGFHNALSIVVSLGLIRGVKFGSPELTISHLSYVDDVVITIEWNANDLDNIIRVLHVFHLASSLKINIQKSNVYGIGVSDGNVSSMASNSGCASGSFPFTYLGIPIGFNMSLTSGWQVLLDRFQSNIFV</sequence>
<gene>
    <name evidence="1" type="ORF">Tci_417606</name>
</gene>
<reference evidence="1" key="1">
    <citation type="journal article" date="2019" name="Sci. Rep.">
        <title>Draft genome of Tanacetum cinerariifolium, the natural source of mosquito coil.</title>
        <authorList>
            <person name="Yamashiro T."/>
            <person name="Shiraishi A."/>
            <person name="Satake H."/>
            <person name="Nakayama K."/>
        </authorList>
    </citation>
    <scope>NUCLEOTIDE SEQUENCE</scope>
</reference>
<comment type="caution">
    <text evidence="1">The sequence shown here is derived from an EMBL/GenBank/DDBJ whole genome shotgun (WGS) entry which is preliminary data.</text>
</comment>
<name>A0A699HMM9_TANCI</name>
<keyword evidence="1" id="KW-0808">Transferase</keyword>